<comment type="similarity">
    <text evidence="8 9">Belongs to the TRAP transporter small permease family.</text>
</comment>
<gene>
    <name evidence="11" type="ORF">HNQ70_001427</name>
</gene>
<evidence type="ECO:0000256" key="3">
    <source>
        <dbReference type="ARBA" id="ARBA00022475"/>
    </source>
</evidence>
<organism evidence="11 12">
    <name type="scientific">Quisquiliibacterium transsilvanicum</name>
    <dbReference type="NCBI Taxonomy" id="1549638"/>
    <lineage>
        <taxon>Bacteria</taxon>
        <taxon>Pseudomonadati</taxon>
        <taxon>Pseudomonadota</taxon>
        <taxon>Betaproteobacteria</taxon>
        <taxon>Burkholderiales</taxon>
        <taxon>Burkholderiaceae</taxon>
        <taxon>Quisquiliibacterium</taxon>
    </lineage>
</organism>
<feature type="transmembrane region" description="Helical" evidence="9">
    <location>
        <begin position="90"/>
        <end position="112"/>
    </location>
</feature>
<comment type="subunit">
    <text evidence="9">The complex comprises the extracytoplasmic solute receptor protein and the two transmembrane proteins.</text>
</comment>
<dbReference type="InterPro" id="IPR007387">
    <property type="entry name" value="TRAP_DctQ"/>
</dbReference>
<protein>
    <recommendedName>
        <fullName evidence="9">TRAP transporter small permease protein</fullName>
    </recommendedName>
</protein>
<dbReference type="Pfam" id="PF04290">
    <property type="entry name" value="DctQ"/>
    <property type="match status" value="1"/>
</dbReference>
<keyword evidence="4 9" id="KW-0997">Cell inner membrane</keyword>
<evidence type="ECO:0000313" key="11">
    <source>
        <dbReference type="EMBL" id="MBB5271417.1"/>
    </source>
</evidence>
<evidence type="ECO:0000256" key="2">
    <source>
        <dbReference type="ARBA" id="ARBA00022448"/>
    </source>
</evidence>
<keyword evidence="12" id="KW-1185">Reference proteome</keyword>
<evidence type="ECO:0000259" key="10">
    <source>
        <dbReference type="Pfam" id="PF04290"/>
    </source>
</evidence>
<comment type="function">
    <text evidence="9">Part of the tripartite ATP-independent periplasmic (TRAP) transport system.</text>
</comment>
<sequence>MAFWKWLDRIEGGMASVGGGICLFAMMMITVISVLGRYVFHADFIPGAYNIIERIAFPLMVFWAIPIAHREGSFPRFDMLVNSLSPAKRSAIAILVLLVEICVFAVLLWYVTRFSIASVEVNREMQIGTEVWPVWPIILMIPLAFGLMLLEMFRLLWVEIRDFGRPPREHHASVEIG</sequence>
<comment type="subcellular location">
    <subcellularLocation>
        <location evidence="1 9">Cell inner membrane</location>
        <topology evidence="1 9">Multi-pass membrane protein</topology>
    </subcellularLocation>
</comment>
<evidence type="ECO:0000256" key="7">
    <source>
        <dbReference type="ARBA" id="ARBA00023136"/>
    </source>
</evidence>
<evidence type="ECO:0000256" key="4">
    <source>
        <dbReference type="ARBA" id="ARBA00022519"/>
    </source>
</evidence>
<feature type="domain" description="Tripartite ATP-independent periplasmic transporters DctQ component" evidence="10">
    <location>
        <begin position="26"/>
        <end position="160"/>
    </location>
</feature>
<dbReference type="EMBL" id="JACHGB010000003">
    <property type="protein sequence ID" value="MBB5271417.1"/>
    <property type="molecule type" value="Genomic_DNA"/>
</dbReference>
<feature type="transmembrane region" description="Helical" evidence="9">
    <location>
        <begin position="132"/>
        <end position="157"/>
    </location>
</feature>
<feature type="transmembrane region" description="Helical" evidence="9">
    <location>
        <begin position="51"/>
        <end position="69"/>
    </location>
</feature>
<feature type="transmembrane region" description="Helical" evidence="9">
    <location>
        <begin position="12"/>
        <end position="39"/>
    </location>
</feature>
<keyword evidence="7 9" id="KW-0472">Membrane</keyword>
<keyword evidence="6 9" id="KW-1133">Transmembrane helix</keyword>
<dbReference type="GO" id="GO:0005886">
    <property type="term" value="C:plasma membrane"/>
    <property type="evidence" value="ECO:0007669"/>
    <property type="project" value="UniProtKB-SubCell"/>
</dbReference>
<dbReference type="AlphaFoldDB" id="A0A7W8HGI0"/>
<dbReference type="RefSeq" id="WP_183965777.1">
    <property type="nucleotide sequence ID" value="NZ_BAABEW010000001.1"/>
</dbReference>
<keyword evidence="3" id="KW-1003">Cell membrane</keyword>
<evidence type="ECO:0000256" key="6">
    <source>
        <dbReference type="ARBA" id="ARBA00022989"/>
    </source>
</evidence>
<dbReference type="InterPro" id="IPR055348">
    <property type="entry name" value="DctQ"/>
</dbReference>
<evidence type="ECO:0000256" key="1">
    <source>
        <dbReference type="ARBA" id="ARBA00004429"/>
    </source>
</evidence>
<evidence type="ECO:0000313" key="12">
    <source>
        <dbReference type="Proteomes" id="UP000532440"/>
    </source>
</evidence>
<evidence type="ECO:0000256" key="8">
    <source>
        <dbReference type="ARBA" id="ARBA00038436"/>
    </source>
</evidence>
<comment type="caution">
    <text evidence="11">The sequence shown here is derived from an EMBL/GenBank/DDBJ whole genome shotgun (WGS) entry which is preliminary data.</text>
</comment>
<keyword evidence="2 9" id="KW-0813">Transport</keyword>
<dbReference type="Proteomes" id="UP000532440">
    <property type="component" value="Unassembled WGS sequence"/>
</dbReference>
<name>A0A7W8HGI0_9BURK</name>
<evidence type="ECO:0000256" key="5">
    <source>
        <dbReference type="ARBA" id="ARBA00022692"/>
    </source>
</evidence>
<proteinExistence type="inferred from homology"/>
<evidence type="ECO:0000256" key="9">
    <source>
        <dbReference type="RuleBase" id="RU369079"/>
    </source>
</evidence>
<reference evidence="11 12" key="1">
    <citation type="submission" date="2020-08" db="EMBL/GenBank/DDBJ databases">
        <title>Genomic Encyclopedia of Type Strains, Phase IV (KMG-IV): sequencing the most valuable type-strain genomes for metagenomic binning, comparative biology and taxonomic classification.</title>
        <authorList>
            <person name="Goeker M."/>
        </authorList>
    </citation>
    <scope>NUCLEOTIDE SEQUENCE [LARGE SCALE GENOMIC DNA]</scope>
    <source>
        <strain evidence="11 12">DSM 29781</strain>
    </source>
</reference>
<keyword evidence="5 9" id="KW-0812">Transmembrane</keyword>
<dbReference type="PANTHER" id="PTHR35011">
    <property type="entry name" value="2,3-DIKETO-L-GULONATE TRAP TRANSPORTER SMALL PERMEASE PROTEIN YIAM"/>
    <property type="match status" value="1"/>
</dbReference>
<dbReference type="GO" id="GO:0022857">
    <property type="term" value="F:transmembrane transporter activity"/>
    <property type="evidence" value="ECO:0007669"/>
    <property type="project" value="UniProtKB-UniRule"/>
</dbReference>
<accession>A0A7W8HGI0</accession>